<keyword evidence="6" id="KW-1185">Reference proteome</keyword>
<gene>
    <name evidence="5" type="ORF">QIS74_08467</name>
</gene>
<dbReference type="InterPro" id="IPR027417">
    <property type="entry name" value="P-loop_NTPase"/>
</dbReference>
<dbReference type="Pfam" id="PF00350">
    <property type="entry name" value="Dynamin_N"/>
    <property type="match status" value="1"/>
</dbReference>
<evidence type="ECO:0000256" key="2">
    <source>
        <dbReference type="ARBA" id="ARBA00023134"/>
    </source>
</evidence>
<feature type="compositionally biased region" description="Polar residues" evidence="3">
    <location>
        <begin position="32"/>
        <end position="49"/>
    </location>
</feature>
<feature type="domain" description="GED" evidence="4">
    <location>
        <begin position="699"/>
        <end position="792"/>
    </location>
</feature>
<evidence type="ECO:0000259" key="4">
    <source>
        <dbReference type="PROSITE" id="PS51388"/>
    </source>
</evidence>
<dbReference type="PROSITE" id="PS51388">
    <property type="entry name" value="GED"/>
    <property type="match status" value="1"/>
</dbReference>
<dbReference type="GO" id="GO:0005739">
    <property type="term" value="C:mitochondrion"/>
    <property type="evidence" value="ECO:0007669"/>
    <property type="project" value="TreeGrafter"/>
</dbReference>
<dbReference type="InterPro" id="IPR000375">
    <property type="entry name" value="Dynamin_stalk"/>
</dbReference>
<dbReference type="GO" id="GO:0016020">
    <property type="term" value="C:membrane"/>
    <property type="evidence" value="ECO:0007669"/>
    <property type="project" value="TreeGrafter"/>
</dbReference>
<feature type="region of interest" description="Disordered" evidence="3">
    <location>
        <begin position="1"/>
        <end position="55"/>
    </location>
</feature>
<dbReference type="AlphaFoldDB" id="A0AAV9T8R7"/>
<evidence type="ECO:0000313" key="5">
    <source>
        <dbReference type="EMBL" id="KAK6215448.1"/>
    </source>
</evidence>
<dbReference type="PANTHER" id="PTHR11566:SF21">
    <property type="entry name" value="DYNAMIN RELATED PROTEIN 1, ISOFORM A"/>
    <property type="match status" value="1"/>
</dbReference>
<dbReference type="GO" id="GO:0000266">
    <property type="term" value="P:mitochondrial fission"/>
    <property type="evidence" value="ECO:0007669"/>
    <property type="project" value="TreeGrafter"/>
</dbReference>
<dbReference type="GO" id="GO:0006897">
    <property type="term" value="P:endocytosis"/>
    <property type="evidence" value="ECO:0007669"/>
    <property type="project" value="TreeGrafter"/>
</dbReference>
<dbReference type="Pfam" id="PF01031">
    <property type="entry name" value="Dynamin_M"/>
    <property type="match status" value="1"/>
</dbReference>
<dbReference type="InterPro" id="IPR022812">
    <property type="entry name" value="Dynamin"/>
</dbReference>
<dbReference type="GO" id="GO:0008017">
    <property type="term" value="F:microtubule binding"/>
    <property type="evidence" value="ECO:0007669"/>
    <property type="project" value="TreeGrafter"/>
</dbReference>
<keyword evidence="2" id="KW-0342">GTP-binding</keyword>
<dbReference type="GO" id="GO:0005525">
    <property type="term" value="F:GTP binding"/>
    <property type="evidence" value="ECO:0007669"/>
    <property type="project" value="InterPro"/>
</dbReference>
<dbReference type="PANTHER" id="PTHR11566">
    <property type="entry name" value="DYNAMIN"/>
    <property type="match status" value="1"/>
</dbReference>
<keyword evidence="1" id="KW-0547">Nucleotide-binding</keyword>
<evidence type="ECO:0000256" key="1">
    <source>
        <dbReference type="ARBA" id="ARBA00022741"/>
    </source>
</evidence>
<dbReference type="Proteomes" id="UP001327957">
    <property type="component" value="Unassembled WGS sequence"/>
</dbReference>
<dbReference type="SMART" id="SM00053">
    <property type="entry name" value="DYNc"/>
    <property type="match status" value="1"/>
</dbReference>
<proteinExistence type="predicted"/>
<dbReference type="Gene3D" id="3.40.50.300">
    <property type="entry name" value="P-loop containing nucleotide triphosphate hydrolases"/>
    <property type="match status" value="1"/>
</dbReference>
<evidence type="ECO:0000256" key="3">
    <source>
        <dbReference type="SAM" id="MobiDB-lite"/>
    </source>
</evidence>
<dbReference type="CDD" id="cd08771">
    <property type="entry name" value="DLP_1"/>
    <property type="match status" value="1"/>
</dbReference>
<dbReference type="EMBL" id="JASAOK010000043">
    <property type="protein sequence ID" value="KAK6215448.1"/>
    <property type="molecule type" value="Genomic_DNA"/>
</dbReference>
<dbReference type="InterPro" id="IPR020850">
    <property type="entry name" value="GED_dom"/>
</dbReference>
<protein>
    <submittedName>
        <fullName evidence="5">Vacuolar sorting protein VPS1</fullName>
    </submittedName>
</protein>
<dbReference type="SUPFAM" id="SSF52540">
    <property type="entry name" value="P-loop containing nucleoside triphosphate hydrolases"/>
    <property type="match status" value="1"/>
</dbReference>
<evidence type="ECO:0000313" key="6">
    <source>
        <dbReference type="Proteomes" id="UP001327957"/>
    </source>
</evidence>
<dbReference type="InterPro" id="IPR045063">
    <property type="entry name" value="Dynamin_N"/>
</dbReference>
<dbReference type="GO" id="GO:0016559">
    <property type="term" value="P:peroxisome fission"/>
    <property type="evidence" value="ECO:0007669"/>
    <property type="project" value="TreeGrafter"/>
</dbReference>
<feature type="compositionally biased region" description="Low complexity" evidence="3">
    <location>
        <begin position="19"/>
        <end position="30"/>
    </location>
</feature>
<organism evidence="5 6">
    <name type="scientific">Colletotrichum tabaci</name>
    <dbReference type="NCBI Taxonomy" id="1209068"/>
    <lineage>
        <taxon>Eukaryota</taxon>
        <taxon>Fungi</taxon>
        <taxon>Dikarya</taxon>
        <taxon>Ascomycota</taxon>
        <taxon>Pezizomycotina</taxon>
        <taxon>Sordariomycetes</taxon>
        <taxon>Hypocreomycetidae</taxon>
        <taxon>Glomerellales</taxon>
        <taxon>Glomerellaceae</taxon>
        <taxon>Colletotrichum</taxon>
        <taxon>Colletotrichum destructivum species complex</taxon>
    </lineage>
</organism>
<dbReference type="InterPro" id="IPR001401">
    <property type="entry name" value="Dynamin_GTPase"/>
</dbReference>
<sequence length="803" mass="90286">MTPPSVTSPRAFGSERQIPRLSTPPSRPRSYLGSQNGDSQAPDSVTYSPCSDKEDNALDEERHDVLPDNPFDSESSRILFDAIDRLQSCGVGQELAIPQLVIVGGQSAGKSSLLQSLTDIPFPVGKGCCTRFATRIVSRRTAPGSTNAVKITIIDPEVTDIFGYPPDDAYKRYSYVSDRLGAEEFGEMMENISASYMGIKPGQGSHTKNFATQVLRIELSGPSRSHFSILDVPGIIAYPRHVNEYELHGVKKMVEEYMREPANIVICVAAATADLETQEIFNMAAKLVDKKRLVGVFTKCDRLESPTEVIEIASEGGEDSEKSMQGGWFVVRNRSELDDDDFDVKEAERKLFDQPPWDKIRRERRGSSALQEHLGNLLCARIRGNFPVIQESVRNLLSDAESSRRALGDPRPSHSLRQQYIRDVVERYHATAVKTLKSPGSLSDEALRVRGLVREANELFTAEMHNRGHTHLFEDPDADPMAQLANAVKFYAARLAGETTGAEHERGATSPPLTPPEKTRAATQFPTSRKPPIKPLVEEIGEQLRIWQTTELPGLVNTEVIQVLYRKQSENWQRIAEYHIDCIANDIETASNWILEDACSPACCSSILYQELSRVLTQLQQQAKKKAVEELKEYCRRERASHLQTTDSRFEERLQALRTVRLLNSLGSIPPFTSGNNINIDHAKRLFRHFHHSSENNMIYDVHDVVKVYYQLSLEAFIRYITNDIVEDYISYSEGPLMGLSTDWVLKLSEEDVEKLAREDEETLHKRAHYDRIIEKLKTAHEIAENARIQTRSVGHVSGIPAA</sequence>
<comment type="caution">
    <text evidence="5">The sequence shown here is derived from an EMBL/GenBank/DDBJ whole genome shotgun (WGS) entry which is preliminary data.</text>
</comment>
<dbReference type="Gene3D" id="1.20.120.1240">
    <property type="entry name" value="Dynamin, middle domain"/>
    <property type="match status" value="1"/>
</dbReference>
<dbReference type="GO" id="GO:0003924">
    <property type="term" value="F:GTPase activity"/>
    <property type="evidence" value="ECO:0007669"/>
    <property type="project" value="InterPro"/>
</dbReference>
<accession>A0AAV9T8R7</accession>
<dbReference type="GO" id="GO:0048312">
    <property type="term" value="P:intracellular distribution of mitochondria"/>
    <property type="evidence" value="ECO:0007669"/>
    <property type="project" value="TreeGrafter"/>
</dbReference>
<reference evidence="5 6" key="1">
    <citation type="submission" date="2023-04" db="EMBL/GenBank/DDBJ databases">
        <title>Colletotrichum tabacum stain YC1 causing leaf anthracnose on Nicotiana tabacum(L.) cv.</title>
        <authorList>
            <person name="Ji Z."/>
            <person name="Wang M."/>
            <person name="Zhang J."/>
            <person name="Wang N."/>
            <person name="Zhou Z."/>
        </authorList>
    </citation>
    <scope>NUCLEOTIDE SEQUENCE [LARGE SCALE GENOMIC DNA]</scope>
    <source>
        <strain evidence="5 6">YC1</strain>
    </source>
</reference>
<dbReference type="PRINTS" id="PR00195">
    <property type="entry name" value="DYNAMIN"/>
</dbReference>
<feature type="region of interest" description="Disordered" evidence="3">
    <location>
        <begin position="499"/>
        <end position="532"/>
    </location>
</feature>
<dbReference type="GO" id="GO:0005874">
    <property type="term" value="C:microtubule"/>
    <property type="evidence" value="ECO:0007669"/>
    <property type="project" value="TreeGrafter"/>
</dbReference>
<name>A0AAV9T8R7_9PEZI</name>